<keyword evidence="2" id="KW-1185">Reference proteome</keyword>
<dbReference type="EMBL" id="CP003642">
    <property type="protein sequence ID" value="AFZ26393.1"/>
    <property type="molecule type" value="Genomic_DNA"/>
</dbReference>
<organism evidence="1 2">
    <name type="scientific">Cylindrospermum stagnale PCC 7417</name>
    <dbReference type="NCBI Taxonomy" id="56107"/>
    <lineage>
        <taxon>Bacteria</taxon>
        <taxon>Bacillati</taxon>
        <taxon>Cyanobacteriota</taxon>
        <taxon>Cyanophyceae</taxon>
        <taxon>Nostocales</taxon>
        <taxon>Nostocaceae</taxon>
        <taxon>Cylindrospermum</taxon>
    </lineage>
</organism>
<dbReference type="KEGG" id="csg:Cylst_4297"/>
<dbReference type="eggNOG" id="ENOG5031ZNA">
    <property type="taxonomic scope" value="Bacteria"/>
</dbReference>
<sequence>MIVSMLNLTQGITTVETEHLFLIHQEALLSGDLCRRREKFQGSTQRPSALIRLINSSTPSASGTFLISSLPRYKEM</sequence>
<evidence type="ECO:0000313" key="1">
    <source>
        <dbReference type="EMBL" id="AFZ26393.1"/>
    </source>
</evidence>
<evidence type="ECO:0000313" key="2">
    <source>
        <dbReference type="Proteomes" id="UP000010475"/>
    </source>
</evidence>
<dbReference type="AlphaFoldDB" id="K9X1N3"/>
<proteinExistence type="predicted"/>
<dbReference type="HOGENOM" id="CLU_2648446_0_0_3"/>
<reference evidence="1 2" key="1">
    <citation type="submission" date="2012-06" db="EMBL/GenBank/DDBJ databases">
        <title>Finished chromosome of genome of Cylindrospermum stagnale PCC 7417.</title>
        <authorList>
            <consortium name="US DOE Joint Genome Institute"/>
            <person name="Gugger M."/>
            <person name="Coursin T."/>
            <person name="Rippka R."/>
            <person name="Tandeau De Marsac N."/>
            <person name="Huntemann M."/>
            <person name="Wei C.-L."/>
            <person name="Han J."/>
            <person name="Detter J.C."/>
            <person name="Han C."/>
            <person name="Tapia R."/>
            <person name="Chen A."/>
            <person name="Kyrpides N."/>
            <person name="Mavromatis K."/>
            <person name="Markowitz V."/>
            <person name="Szeto E."/>
            <person name="Ivanova N."/>
            <person name="Pagani I."/>
            <person name="Pati A."/>
            <person name="Goodwin L."/>
            <person name="Nordberg H.P."/>
            <person name="Cantor M.N."/>
            <person name="Hua S.X."/>
            <person name="Woyke T."/>
            <person name="Kerfeld C.A."/>
        </authorList>
    </citation>
    <scope>NUCLEOTIDE SEQUENCE [LARGE SCALE GENOMIC DNA]</scope>
    <source>
        <strain evidence="1 2">PCC 7417</strain>
    </source>
</reference>
<gene>
    <name evidence="1" type="ORF">Cylst_4297</name>
</gene>
<dbReference type="Proteomes" id="UP000010475">
    <property type="component" value="Chromosome"/>
</dbReference>
<protein>
    <submittedName>
        <fullName evidence="1">Uncharacterized protein</fullName>
    </submittedName>
</protein>
<accession>K9X1N3</accession>
<name>K9X1N3_9NOST</name>